<evidence type="ECO:0000313" key="1">
    <source>
        <dbReference type="EMBL" id="KAH9311984.1"/>
    </source>
</evidence>
<protein>
    <submittedName>
        <fullName evidence="1">Uncharacterized protein</fullName>
    </submittedName>
</protein>
<organism evidence="1 2">
    <name type="scientific">Taxus chinensis</name>
    <name type="common">Chinese yew</name>
    <name type="synonym">Taxus wallichiana var. chinensis</name>
    <dbReference type="NCBI Taxonomy" id="29808"/>
    <lineage>
        <taxon>Eukaryota</taxon>
        <taxon>Viridiplantae</taxon>
        <taxon>Streptophyta</taxon>
        <taxon>Embryophyta</taxon>
        <taxon>Tracheophyta</taxon>
        <taxon>Spermatophyta</taxon>
        <taxon>Pinopsida</taxon>
        <taxon>Pinidae</taxon>
        <taxon>Conifers II</taxon>
        <taxon>Cupressales</taxon>
        <taxon>Taxaceae</taxon>
        <taxon>Taxus</taxon>
    </lineage>
</organism>
<sequence length="55" mass="5527">VDAEVELTDWVANGSAMEVIAVVGIEEVCAVKATTVLVGGGVGKVIVIAEVDSLT</sequence>
<name>A0AA38FZJ6_TAXCH</name>
<keyword evidence="2" id="KW-1185">Reference proteome</keyword>
<accession>A0AA38FZJ6</accession>
<dbReference type="EMBL" id="JAHRHJ020000006">
    <property type="protein sequence ID" value="KAH9311984.1"/>
    <property type="molecule type" value="Genomic_DNA"/>
</dbReference>
<dbReference type="AlphaFoldDB" id="A0AA38FZJ6"/>
<feature type="non-terminal residue" evidence="1">
    <location>
        <position position="1"/>
    </location>
</feature>
<proteinExistence type="predicted"/>
<feature type="non-terminal residue" evidence="1">
    <location>
        <position position="55"/>
    </location>
</feature>
<dbReference type="Proteomes" id="UP000824469">
    <property type="component" value="Unassembled WGS sequence"/>
</dbReference>
<evidence type="ECO:0000313" key="2">
    <source>
        <dbReference type="Proteomes" id="UP000824469"/>
    </source>
</evidence>
<comment type="caution">
    <text evidence="1">The sequence shown here is derived from an EMBL/GenBank/DDBJ whole genome shotgun (WGS) entry which is preliminary data.</text>
</comment>
<reference evidence="1 2" key="1">
    <citation type="journal article" date="2021" name="Nat. Plants">
        <title>The Taxus genome provides insights into paclitaxel biosynthesis.</title>
        <authorList>
            <person name="Xiong X."/>
            <person name="Gou J."/>
            <person name="Liao Q."/>
            <person name="Li Y."/>
            <person name="Zhou Q."/>
            <person name="Bi G."/>
            <person name="Li C."/>
            <person name="Du R."/>
            <person name="Wang X."/>
            <person name="Sun T."/>
            <person name="Guo L."/>
            <person name="Liang H."/>
            <person name="Lu P."/>
            <person name="Wu Y."/>
            <person name="Zhang Z."/>
            <person name="Ro D.K."/>
            <person name="Shang Y."/>
            <person name="Huang S."/>
            <person name="Yan J."/>
        </authorList>
    </citation>
    <scope>NUCLEOTIDE SEQUENCE [LARGE SCALE GENOMIC DNA]</scope>
    <source>
        <strain evidence="1">Ta-2019</strain>
    </source>
</reference>
<gene>
    <name evidence="1" type="ORF">KI387_027019</name>
</gene>